<accession>A0A6J4H3P9</accession>
<protein>
    <submittedName>
        <fullName evidence="1">Uncharacterized protein</fullName>
    </submittedName>
</protein>
<dbReference type="AlphaFoldDB" id="A0A6J4H3P9"/>
<reference evidence="1" key="1">
    <citation type="submission" date="2020-02" db="EMBL/GenBank/DDBJ databases">
        <authorList>
            <person name="Meier V. D."/>
        </authorList>
    </citation>
    <scope>NUCLEOTIDE SEQUENCE</scope>
    <source>
        <strain evidence="1">AVDCRST_MAG26</strain>
    </source>
</reference>
<evidence type="ECO:0000313" key="1">
    <source>
        <dbReference type="EMBL" id="CAA9210591.1"/>
    </source>
</evidence>
<organism evidence="1">
    <name type="scientific">uncultured Chloroflexia bacterium</name>
    <dbReference type="NCBI Taxonomy" id="1672391"/>
    <lineage>
        <taxon>Bacteria</taxon>
        <taxon>Bacillati</taxon>
        <taxon>Chloroflexota</taxon>
        <taxon>Chloroflexia</taxon>
        <taxon>environmental samples</taxon>
    </lineage>
</organism>
<dbReference type="EMBL" id="CADCTK010000020">
    <property type="protein sequence ID" value="CAA9210591.1"/>
    <property type="molecule type" value="Genomic_DNA"/>
</dbReference>
<sequence length="44" mass="4870">MNVPHLLDLDGLCLVAQLLERLRQEGRVQARVNSTGEAQYDGCS</sequence>
<name>A0A6J4H3P9_9CHLR</name>
<gene>
    <name evidence="1" type="ORF">AVDCRST_MAG26-78</name>
</gene>
<proteinExistence type="predicted"/>